<evidence type="ECO:0000313" key="10">
    <source>
        <dbReference type="EMBL" id="BAJ63229.1"/>
    </source>
</evidence>
<dbReference type="GO" id="GO:0004489">
    <property type="term" value="F:methylenetetrahydrofolate reductase [NAD(P)H] activity"/>
    <property type="evidence" value="ECO:0007669"/>
    <property type="project" value="InterPro"/>
</dbReference>
<dbReference type="KEGG" id="atm:ANT_11950"/>
<dbReference type="InterPro" id="IPR003726">
    <property type="entry name" value="HCY_dom"/>
</dbReference>
<dbReference type="NCBIfam" id="NF006396">
    <property type="entry name" value="PRK08645.1"/>
    <property type="match status" value="1"/>
</dbReference>
<proteinExistence type="predicted"/>
<evidence type="ECO:0000256" key="4">
    <source>
        <dbReference type="ARBA" id="ARBA00022630"/>
    </source>
</evidence>
<name>E8N465_ANATU</name>
<dbReference type="SUPFAM" id="SSF82282">
    <property type="entry name" value="Homocysteine S-methyltransferase"/>
    <property type="match status" value="1"/>
</dbReference>
<evidence type="ECO:0000256" key="5">
    <source>
        <dbReference type="ARBA" id="ARBA00022679"/>
    </source>
</evidence>
<dbReference type="Gene3D" id="3.20.20.330">
    <property type="entry name" value="Homocysteine-binding-like domain"/>
    <property type="match status" value="1"/>
</dbReference>
<dbReference type="STRING" id="926569.ANT_11950"/>
<evidence type="ECO:0000313" key="11">
    <source>
        <dbReference type="Proteomes" id="UP000008922"/>
    </source>
</evidence>
<dbReference type="UniPathway" id="UPA00193"/>
<dbReference type="PANTHER" id="PTHR11103">
    <property type="entry name" value="SLR1189 PROTEIN"/>
    <property type="match status" value="1"/>
</dbReference>
<dbReference type="Proteomes" id="UP000008922">
    <property type="component" value="Chromosome"/>
</dbReference>
<keyword evidence="11" id="KW-1185">Reference proteome</keyword>
<dbReference type="eggNOG" id="COG0646">
    <property type="taxonomic scope" value="Bacteria"/>
</dbReference>
<protein>
    <submittedName>
        <fullName evidence="10">Methylenetetrahydrofolate reductase</fullName>
    </submittedName>
</protein>
<keyword evidence="7" id="KW-0560">Oxidoreductase</keyword>
<gene>
    <name evidence="10" type="ordered locus">ANT_11950</name>
</gene>
<dbReference type="Pfam" id="PF02219">
    <property type="entry name" value="MTHFR"/>
    <property type="match status" value="1"/>
</dbReference>
<feature type="binding site" evidence="8">
    <location>
        <position position="214"/>
    </location>
    <ligand>
        <name>Zn(2+)</name>
        <dbReference type="ChEBI" id="CHEBI:29105"/>
    </ligand>
</feature>
<comment type="pathway">
    <text evidence="2">One-carbon metabolism; tetrahydrofolate interconversion.</text>
</comment>
<dbReference type="GO" id="GO:0035999">
    <property type="term" value="P:tetrahydrofolate interconversion"/>
    <property type="evidence" value="ECO:0007669"/>
    <property type="project" value="UniProtKB-UniPathway"/>
</dbReference>
<accession>E8N465</accession>
<reference evidence="10 11" key="1">
    <citation type="submission" date="2010-12" db="EMBL/GenBank/DDBJ databases">
        <title>Whole genome sequence of Anaerolinea thermophila UNI-1.</title>
        <authorList>
            <person name="Narita-Yamada S."/>
            <person name="Kishi E."/>
            <person name="Watanabe Y."/>
            <person name="Takasaki K."/>
            <person name="Ankai A."/>
            <person name="Oguchi A."/>
            <person name="Fukui S."/>
            <person name="Takahashi M."/>
            <person name="Yashiro I."/>
            <person name="Hosoyama A."/>
            <person name="Sekiguchi Y."/>
            <person name="Hanada S."/>
            <person name="Fujita N."/>
        </authorList>
    </citation>
    <scope>NUCLEOTIDE SEQUENCE [LARGE SCALE GENOMIC DNA]</scope>
    <source>
        <strain evidence="11">DSM 14523 / JCM 11388 / NBRC 100420 / UNI-1</strain>
    </source>
</reference>
<feature type="binding site" evidence="8">
    <location>
        <position position="281"/>
    </location>
    <ligand>
        <name>Zn(2+)</name>
        <dbReference type="ChEBI" id="CHEBI:29105"/>
    </ligand>
</feature>
<dbReference type="PROSITE" id="PS50970">
    <property type="entry name" value="HCY"/>
    <property type="match status" value="1"/>
</dbReference>
<feature type="domain" description="Hcy-binding" evidence="9">
    <location>
        <begin position="5"/>
        <end position="295"/>
    </location>
</feature>
<dbReference type="GO" id="GO:0032259">
    <property type="term" value="P:methylation"/>
    <property type="evidence" value="ECO:0007669"/>
    <property type="project" value="UniProtKB-KW"/>
</dbReference>
<dbReference type="PANTHER" id="PTHR11103:SF18">
    <property type="entry name" value="SLR1189 PROTEIN"/>
    <property type="match status" value="1"/>
</dbReference>
<dbReference type="InterPro" id="IPR036589">
    <property type="entry name" value="HCY_dom_sf"/>
</dbReference>
<comment type="cofactor">
    <cofactor evidence="1">
        <name>FAD</name>
        <dbReference type="ChEBI" id="CHEBI:57692"/>
    </cofactor>
</comment>
<dbReference type="Gene3D" id="3.20.20.220">
    <property type="match status" value="1"/>
</dbReference>
<evidence type="ECO:0000256" key="1">
    <source>
        <dbReference type="ARBA" id="ARBA00001974"/>
    </source>
</evidence>
<organism evidence="10 11">
    <name type="scientific">Anaerolinea thermophila (strain DSM 14523 / JCM 11388 / NBRC 100420 / UNI-1)</name>
    <dbReference type="NCBI Taxonomy" id="926569"/>
    <lineage>
        <taxon>Bacteria</taxon>
        <taxon>Bacillati</taxon>
        <taxon>Chloroflexota</taxon>
        <taxon>Anaerolineae</taxon>
        <taxon>Anaerolineales</taxon>
        <taxon>Anaerolineaceae</taxon>
        <taxon>Anaerolinea</taxon>
    </lineage>
</organism>
<dbReference type="eggNOG" id="COG0685">
    <property type="taxonomic scope" value="Bacteria"/>
</dbReference>
<comment type="cofactor">
    <cofactor evidence="8">
        <name>Zn(2+)</name>
        <dbReference type="ChEBI" id="CHEBI:29105"/>
    </cofactor>
</comment>
<keyword evidence="4" id="KW-0285">Flavoprotein</keyword>
<dbReference type="GO" id="GO:0008168">
    <property type="term" value="F:methyltransferase activity"/>
    <property type="evidence" value="ECO:0007669"/>
    <property type="project" value="UniProtKB-UniRule"/>
</dbReference>
<dbReference type="GO" id="GO:0046872">
    <property type="term" value="F:metal ion binding"/>
    <property type="evidence" value="ECO:0007669"/>
    <property type="project" value="UniProtKB-KW"/>
</dbReference>
<sequence>MGGCMKFKELLKEKRPLLSDGAMGTLLHQRGVDFSECFDALNLTNPALVADIHRAYIDAGSQIIQTNTFGANRYKLAKHGLENQVAEINRAGVDLAQRVVLASFKDILIAGDVGPLGVRLAPFGRVQLDQAYDAFLEQIQALSDAGIDLLIIETMTDLYEVIEAIRAARAVDPDLPVVASMTFTRDDRTMLGDSPEKVARRIHEAGADVIGINCSGGPNQILRILKQMRQAVPDAVYSVMPNAGWPEQVGGRIMYPAAPEYFGEYAQAFCEAGATLMGGCCGTTPKHIEAMAQALHTNPRPCLSDQILVISNNHQEVTEQPEHPTQLAQKLAQGQFVVAVEMDPPRGFSTHKLLAGASLLAEAGADVIDVADSPMARMRMSPWAVCDLIQDKIGIETVLHFPTRGRNLLRVQGDLLAAHALGIRNVFVVMGDPTAIGDYPTAMDNYDLVPSGLIQLIKQGFNAGVDHSGADIGQPTSFFVGCALNLNPADPDNEIKNLKRKLRAGADFILTQPIYEIEPAKAFLEQIEVALGGPLPIPLMVGILPLASSRHANFLHQEVPGITIPEEIRVRMEQAGENGAREGIRIAIELAEQIHTIAQGIYIMPAFNRFDYAAEIIEAVKSKEPASR</sequence>
<evidence type="ECO:0000256" key="3">
    <source>
        <dbReference type="ARBA" id="ARBA00022603"/>
    </source>
</evidence>
<dbReference type="EMBL" id="AP012029">
    <property type="protein sequence ID" value="BAJ63229.1"/>
    <property type="molecule type" value="Genomic_DNA"/>
</dbReference>
<dbReference type="AlphaFoldDB" id="E8N465"/>
<keyword evidence="8" id="KW-0862">Zinc</keyword>
<keyword evidence="3 8" id="KW-0489">Methyltransferase</keyword>
<dbReference type="InterPro" id="IPR003171">
    <property type="entry name" value="Mehydrof_redctse-like"/>
</dbReference>
<dbReference type="SUPFAM" id="SSF51730">
    <property type="entry name" value="FAD-linked oxidoreductase"/>
    <property type="match status" value="1"/>
</dbReference>
<dbReference type="Pfam" id="PF02574">
    <property type="entry name" value="S-methyl_trans"/>
    <property type="match status" value="1"/>
</dbReference>
<dbReference type="FunCoup" id="E8N465">
    <property type="interactions" value="88"/>
</dbReference>
<evidence type="ECO:0000256" key="7">
    <source>
        <dbReference type="ARBA" id="ARBA00023002"/>
    </source>
</evidence>
<dbReference type="GO" id="GO:0006555">
    <property type="term" value="P:methionine metabolic process"/>
    <property type="evidence" value="ECO:0007669"/>
    <property type="project" value="InterPro"/>
</dbReference>
<evidence type="ECO:0000256" key="6">
    <source>
        <dbReference type="ARBA" id="ARBA00022827"/>
    </source>
</evidence>
<evidence type="ECO:0000256" key="8">
    <source>
        <dbReference type="PROSITE-ProRule" id="PRU00333"/>
    </source>
</evidence>
<dbReference type="CDD" id="cd00537">
    <property type="entry name" value="MTHFR"/>
    <property type="match status" value="1"/>
</dbReference>
<feature type="binding site" evidence="8">
    <location>
        <position position="280"/>
    </location>
    <ligand>
        <name>Zn(2+)</name>
        <dbReference type="ChEBI" id="CHEBI:29105"/>
    </ligand>
</feature>
<dbReference type="HOGENOM" id="CLU_453272_0_0_0"/>
<keyword evidence="6" id="KW-0274">FAD</keyword>
<keyword evidence="8" id="KW-0479">Metal-binding</keyword>
<dbReference type="InterPro" id="IPR029041">
    <property type="entry name" value="FAD-linked_oxidoreductase-like"/>
</dbReference>
<keyword evidence="5 8" id="KW-0808">Transferase</keyword>
<evidence type="ECO:0000256" key="2">
    <source>
        <dbReference type="ARBA" id="ARBA00004777"/>
    </source>
</evidence>
<evidence type="ECO:0000259" key="9">
    <source>
        <dbReference type="PROSITE" id="PS50970"/>
    </source>
</evidence>
<dbReference type="InParanoid" id="E8N465"/>